<keyword evidence="2" id="KW-1185">Reference proteome</keyword>
<dbReference type="Proteomes" id="UP001445268">
    <property type="component" value="Chromosome"/>
</dbReference>
<dbReference type="EMBL" id="CP152380">
    <property type="protein sequence ID" value="XAF53223.1"/>
    <property type="molecule type" value="Genomic_DNA"/>
</dbReference>
<organism evidence="1 2">
    <name type="scientific">Marinobacter alkaliphilus</name>
    <dbReference type="NCBI Taxonomy" id="254719"/>
    <lineage>
        <taxon>Bacteria</taxon>
        <taxon>Pseudomonadati</taxon>
        <taxon>Pseudomonadota</taxon>
        <taxon>Gammaproteobacteria</taxon>
        <taxon>Pseudomonadales</taxon>
        <taxon>Marinobacteraceae</taxon>
        <taxon>Marinobacter</taxon>
    </lineage>
</organism>
<protein>
    <recommendedName>
        <fullName evidence="3">HMA domain-containing protein</fullName>
    </recommendedName>
</protein>
<sequence>MTKTHKATSQEQFLMHRKLTVQGLGERQWEELIQELNNNPGVDFAERKSGNQLHVTYDGTHYSTDELIELIEAHGGGLKPGWWTRRKLAGYRFTDENVRANAKHVPVCCSKMPPMKK</sequence>
<gene>
    <name evidence="1" type="ORF">AAGT77_15025</name>
</gene>
<evidence type="ECO:0000313" key="1">
    <source>
        <dbReference type="EMBL" id="XAF53223.1"/>
    </source>
</evidence>
<accession>A0ABZ3E0Q9</accession>
<evidence type="ECO:0000313" key="2">
    <source>
        <dbReference type="Proteomes" id="UP001445268"/>
    </source>
</evidence>
<evidence type="ECO:0008006" key="3">
    <source>
        <dbReference type="Google" id="ProtNLM"/>
    </source>
</evidence>
<dbReference type="RefSeq" id="WP_342631097.1">
    <property type="nucleotide sequence ID" value="NZ_CP152380.1"/>
</dbReference>
<reference evidence="1 2" key="1">
    <citation type="submission" date="2024-04" db="EMBL/GenBank/DDBJ databases">
        <title>Marinobacter sp. SBY-1.</title>
        <authorList>
            <person name="Pan C."/>
        </authorList>
    </citation>
    <scope>NUCLEOTIDE SEQUENCE [LARGE SCALE GENOMIC DNA]</scope>
    <source>
        <strain evidence="1 2">SBY-1</strain>
    </source>
</reference>
<name>A0ABZ3E0Q9_9GAMM</name>
<proteinExistence type="predicted"/>